<dbReference type="Proteomes" id="UP001283361">
    <property type="component" value="Unassembled WGS sequence"/>
</dbReference>
<evidence type="ECO:0000313" key="3">
    <source>
        <dbReference type="Proteomes" id="UP001283361"/>
    </source>
</evidence>
<sequence>MKSIILKEWHQILRHSNCVDGMTILDSDDIFECEVCTLEKMIQSRNRVPDAHAKKAFEPVHLDLAGPDNPVSVGGYRYALICNDDCFRFQIFDKDLIRIIHCDN</sequence>
<keyword evidence="3" id="KW-1185">Reference proteome</keyword>
<proteinExistence type="predicted"/>
<dbReference type="EMBL" id="JAWDGP010004169">
    <property type="protein sequence ID" value="KAK3767254.1"/>
    <property type="molecule type" value="Genomic_DNA"/>
</dbReference>
<evidence type="ECO:0000313" key="2">
    <source>
        <dbReference type="EMBL" id="KAK3792177.1"/>
    </source>
</evidence>
<evidence type="ECO:0000313" key="1">
    <source>
        <dbReference type="EMBL" id="KAK3767254.1"/>
    </source>
</evidence>
<dbReference type="EMBL" id="JAWDGP010001388">
    <property type="protein sequence ID" value="KAK3792177.1"/>
    <property type="molecule type" value="Genomic_DNA"/>
</dbReference>
<name>A0AAE1ASZ7_9GAST</name>
<reference evidence="2" key="1">
    <citation type="journal article" date="2023" name="G3 (Bethesda)">
        <title>A reference genome for the long-term kleptoplast-retaining sea slug Elysia crispata morphotype clarki.</title>
        <authorList>
            <person name="Eastman K.E."/>
            <person name="Pendleton A.L."/>
            <person name="Shaikh M.A."/>
            <person name="Suttiyut T."/>
            <person name="Ogas R."/>
            <person name="Tomko P."/>
            <person name="Gavelis G."/>
            <person name="Widhalm J.R."/>
            <person name="Wisecaver J.H."/>
        </authorList>
    </citation>
    <scope>NUCLEOTIDE SEQUENCE</scope>
    <source>
        <strain evidence="2">ECLA1</strain>
    </source>
</reference>
<organism evidence="2 3">
    <name type="scientific">Elysia crispata</name>
    <name type="common">lettuce slug</name>
    <dbReference type="NCBI Taxonomy" id="231223"/>
    <lineage>
        <taxon>Eukaryota</taxon>
        <taxon>Metazoa</taxon>
        <taxon>Spiralia</taxon>
        <taxon>Lophotrochozoa</taxon>
        <taxon>Mollusca</taxon>
        <taxon>Gastropoda</taxon>
        <taxon>Heterobranchia</taxon>
        <taxon>Euthyneura</taxon>
        <taxon>Panpulmonata</taxon>
        <taxon>Sacoglossa</taxon>
        <taxon>Placobranchoidea</taxon>
        <taxon>Plakobranchidae</taxon>
        <taxon>Elysia</taxon>
    </lineage>
</organism>
<gene>
    <name evidence="2" type="ORF">RRG08_012855</name>
    <name evidence="1" type="ORF">RRG08_061670</name>
</gene>
<comment type="caution">
    <text evidence="2">The sequence shown here is derived from an EMBL/GenBank/DDBJ whole genome shotgun (WGS) entry which is preliminary data.</text>
</comment>
<protein>
    <submittedName>
        <fullName evidence="2">Uncharacterized protein</fullName>
    </submittedName>
</protein>
<dbReference type="AlphaFoldDB" id="A0AAE1ASZ7"/>
<accession>A0AAE1ASZ7</accession>